<dbReference type="GO" id="GO:0007019">
    <property type="term" value="P:microtubule depolymerization"/>
    <property type="evidence" value="ECO:0007669"/>
    <property type="project" value="TreeGrafter"/>
</dbReference>
<feature type="region of interest" description="Disordered" evidence="7">
    <location>
        <begin position="464"/>
        <end position="496"/>
    </location>
</feature>
<name>A0A085MIC0_9BILA</name>
<feature type="repeat" description="WD" evidence="6">
    <location>
        <begin position="184"/>
        <end position="225"/>
    </location>
</feature>
<evidence type="ECO:0000259" key="8">
    <source>
        <dbReference type="Pfam" id="PF13925"/>
    </source>
</evidence>
<dbReference type="PROSITE" id="PS50294">
    <property type="entry name" value="WD_REPEATS_REGION"/>
    <property type="match status" value="3"/>
</dbReference>
<dbReference type="PRINTS" id="PR00320">
    <property type="entry name" value="GPROTEINBRPT"/>
</dbReference>
<feature type="domain" description="Katanin p80 subunit C-terminal" evidence="8">
    <location>
        <begin position="629"/>
        <end position="767"/>
    </location>
</feature>
<proteinExistence type="predicted"/>
<dbReference type="Pfam" id="PF13925">
    <property type="entry name" value="Katanin_con80"/>
    <property type="match status" value="1"/>
</dbReference>
<dbReference type="InterPro" id="IPR020472">
    <property type="entry name" value="WD40_PAC1"/>
</dbReference>
<dbReference type="SMART" id="SM00320">
    <property type="entry name" value="WD40"/>
    <property type="match status" value="6"/>
</dbReference>
<dbReference type="InterPro" id="IPR019775">
    <property type="entry name" value="WD40_repeat_CS"/>
</dbReference>
<dbReference type="InterPro" id="IPR015943">
    <property type="entry name" value="WD40/YVTN_repeat-like_dom_sf"/>
</dbReference>
<reference evidence="9 11" key="1">
    <citation type="journal article" date="2014" name="Nat. Genet.">
        <title>Genome and transcriptome of the porcine whipworm Trichuris suis.</title>
        <authorList>
            <person name="Jex A.R."/>
            <person name="Nejsum P."/>
            <person name="Schwarz E.M."/>
            <person name="Hu L."/>
            <person name="Young N.D."/>
            <person name="Hall R.S."/>
            <person name="Korhonen P.K."/>
            <person name="Liao S."/>
            <person name="Thamsborg S."/>
            <person name="Xia J."/>
            <person name="Xu P."/>
            <person name="Wang S."/>
            <person name="Scheerlinck J.P."/>
            <person name="Hofmann A."/>
            <person name="Sternberg P.W."/>
            <person name="Wang J."/>
            <person name="Gasser R.B."/>
        </authorList>
    </citation>
    <scope>NUCLEOTIDE SEQUENCE [LARGE SCALE GENOMIC DNA]</scope>
    <source>
        <strain evidence="10">DCEP-RM93F</strain>
        <strain evidence="9">DCEP-RM93M</strain>
    </source>
</reference>
<dbReference type="Proteomes" id="UP000030758">
    <property type="component" value="Unassembled WGS sequence"/>
</dbReference>
<organism evidence="9 11">
    <name type="scientific">Trichuris suis</name>
    <name type="common">pig whipworm</name>
    <dbReference type="NCBI Taxonomy" id="68888"/>
    <lineage>
        <taxon>Eukaryota</taxon>
        <taxon>Metazoa</taxon>
        <taxon>Ecdysozoa</taxon>
        <taxon>Nematoda</taxon>
        <taxon>Enoplea</taxon>
        <taxon>Dorylaimia</taxon>
        <taxon>Trichinellida</taxon>
        <taxon>Trichuridae</taxon>
        <taxon>Trichuris</taxon>
    </lineage>
</organism>
<evidence type="ECO:0000256" key="1">
    <source>
        <dbReference type="ARBA" id="ARBA00004245"/>
    </source>
</evidence>
<dbReference type="EMBL" id="KL367490">
    <property type="protein sequence ID" value="KFD70071.1"/>
    <property type="molecule type" value="Genomic_DNA"/>
</dbReference>
<dbReference type="GO" id="GO:0008017">
    <property type="term" value="F:microtubule binding"/>
    <property type="evidence" value="ECO:0007669"/>
    <property type="project" value="InterPro"/>
</dbReference>
<dbReference type="InterPro" id="IPR028021">
    <property type="entry name" value="Katanin_C-terminal"/>
</dbReference>
<evidence type="ECO:0000256" key="2">
    <source>
        <dbReference type="ARBA" id="ARBA00022490"/>
    </source>
</evidence>
<evidence type="ECO:0000313" key="9">
    <source>
        <dbReference type="EMBL" id="KFD56966.1"/>
    </source>
</evidence>
<keyword evidence="2" id="KW-0963">Cytoplasm</keyword>
<keyword evidence="3 6" id="KW-0853">WD repeat</keyword>
<feature type="repeat" description="WD" evidence="6">
    <location>
        <begin position="57"/>
        <end position="98"/>
    </location>
</feature>
<dbReference type="CDD" id="cd00200">
    <property type="entry name" value="WD40"/>
    <property type="match status" value="1"/>
</dbReference>
<keyword evidence="4" id="KW-0677">Repeat</keyword>
<evidence type="ECO:0000256" key="3">
    <source>
        <dbReference type="ARBA" id="ARBA00022574"/>
    </source>
</evidence>
<evidence type="ECO:0000256" key="4">
    <source>
        <dbReference type="ARBA" id="ARBA00022737"/>
    </source>
</evidence>
<dbReference type="Pfam" id="PF00400">
    <property type="entry name" value="WD40"/>
    <property type="match status" value="3"/>
</dbReference>
<keyword evidence="11" id="KW-1185">Reference proteome</keyword>
<dbReference type="Gene3D" id="2.130.10.10">
    <property type="entry name" value="YVTN repeat-like/Quinoprotein amine dehydrogenase"/>
    <property type="match status" value="1"/>
</dbReference>
<evidence type="ECO:0000256" key="7">
    <source>
        <dbReference type="SAM" id="MobiDB-lite"/>
    </source>
</evidence>
<dbReference type="Proteomes" id="UP000030764">
    <property type="component" value="Unassembled WGS sequence"/>
</dbReference>
<protein>
    <recommendedName>
        <fullName evidence="8">Katanin p80 subunit C-terminal domain-containing protein</fullName>
    </recommendedName>
</protein>
<dbReference type="PANTHER" id="PTHR19845">
    <property type="entry name" value="KATANIN P80 SUBUNIT"/>
    <property type="match status" value="1"/>
</dbReference>
<dbReference type="EMBL" id="KL363191">
    <property type="protein sequence ID" value="KFD56966.1"/>
    <property type="molecule type" value="Genomic_DNA"/>
</dbReference>
<accession>A0A085MIC0</accession>
<feature type="repeat" description="WD" evidence="6">
    <location>
        <begin position="142"/>
        <end position="183"/>
    </location>
</feature>
<evidence type="ECO:0000256" key="5">
    <source>
        <dbReference type="ARBA" id="ARBA00023212"/>
    </source>
</evidence>
<dbReference type="InterPro" id="IPR036322">
    <property type="entry name" value="WD40_repeat_dom_sf"/>
</dbReference>
<dbReference type="SUPFAM" id="SSF50978">
    <property type="entry name" value="WD40 repeat-like"/>
    <property type="match status" value="1"/>
</dbReference>
<evidence type="ECO:0000313" key="11">
    <source>
        <dbReference type="Proteomes" id="UP000030764"/>
    </source>
</evidence>
<comment type="subcellular location">
    <subcellularLocation>
        <location evidence="1">Cytoplasm</location>
        <location evidence="1">Cytoskeleton</location>
    </subcellularLocation>
</comment>
<feature type="compositionally biased region" description="Polar residues" evidence="7">
    <location>
        <begin position="475"/>
        <end position="496"/>
    </location>
</feature>
<keyword evidence="5" id="KW-0206">Cytoskeleton</keyword>
<dbReference type="GO" id="GO:0008352">
    <property type="term" value="C:katanin complex"/>
    <property type="evidence" value="ECO:0007669"/>
    <property type="project" value="TreeGrafter"/>
</dbReference>
<dbReference type="PROSITE" id="PS50082">
    <property type="entry name" value="WD_REPEATS_2"/>
    <property type="match status" value="3"/>
</dbReference>
<dbReference type="InterPro" id="IPR001680">
    <property type="entry name" value="WD40_rpt"/>
</dbReference>
<gene>
    <name evidence="9" type="ORF">M513_02223</name>
    <name evidence="10" type="ORF">M514_02223</name>
</gene>
<evidence type="ECO:0000313" key="10">
    <source>
        <dbReference type="EMBL" id="KFD70071.1"/>
    </source>
</evidence>
<sequence>MNGGYMACKISSFATNGLPTIRRADMVAKKRCLVATAGNDRTVRLWQSTSAVPMLSMIGHLCPIETLRFSGDECLLASGSVSGTIKFWDLSCGSASCSISDNEKTISCLANSSLCRNVWASGNTDGSARVWDTRLPAKAVLTFQHAKSVGCLEFSPHGLWLFTGSDDCSVKIWDLRCKQNMTSFDQHLGPVQHLDFHPGELLLASASADKTVRFWDLETFECVGQSDCDPMDIRSIAFHDKGLCLYSASSAGLRVLDWEPIAVYHNVAWQALHRCWPLVRVIRCDDSCQQLFTLCLQPDTSELCVLSVGMHLLAPLACKGDIPSQVCDEKVGTSDSELPLCRPDSLRLNAYDADAELPKVCRTRTFDNIASEQLSEELSAFRPSRSLQRTPPPNVTVANSAGRTFSLEQGLDSHCSSTCQDHSNEQKPGFSQLRCSSSSSLAVDLEKPKMLERQKGAVTSMRGFAQGNGRLPLSSRKSMTAISSTHSEPTSTTGDLSGASSVCLGRSQGVPSSRVVLNKKKKQTVATVTPMSSPSSKQVMTTQATRKLVHEVSPLVRNQARRVGDLSPVRHLTSEFGRLGGSLETTSGVSPPMRIPCSGDFSTSSVMDNSASSFELDILKLVDKGGISITPVLGYRQKTLEMITKLAASRGLKFGLQEVVRQNDDSILVDVLNVLNRKPKVWTLDICTILLPHIQSLLRSKHDSYCRTAISTLLLILRGFSLMFIDYSKLQCPPGTNLTTEERAEKCRKCCSCLMRIRDDVTEITKLRNADISGSSSEMTTLCAMLGSLVDSIASHPQDS</sequence>
<dbReference type="PROSITE" id="PS00678">
    <property type="entry name" value="WD_REPEATS_1"/>
    <property type="match status" value="2"/>
</dbReference>
<evidence type="ECO:0000256" key="6">
    <source>
        <dbReference type="PROSITE-ProRule" id="PRU00221"/>
    </source>
</evidence>
<dbReference type="AlphaFoldDB" id="A0A085MIC0"/>
<dbReference type="PANTHER" id="PTHR19845:SF0">
    <property type="entry name" value="KATANIN P80 WD40 REPEAT-CONTAINING SUBUNIT B1"/>
    <property type="match status" value="1"/>
</dbReference>